<reference evidence="1" key="1">
    <citation type="submission" date="2020-11" db="EMBL/GenBank/DDBJ databases">
        <authorList>
            <person name="Whitehead M."/>
        </authorList>
    </citation>
    <scope>NUCLEOTIDE SEQUENCE</scope>
    <source>
        <strain evidence="1">EGII</strain>
    </source>
</reference>
<comment type="caution">
    <text evidence="1">The sequence shown here is derived from an EMBL/GenBank/DDBJ whole genome shotgun (WGS) entry which is preliminary data.</text>
</comment>
<accession>A0A811VGB6</accession>
<gene>
    <name evidence="1" type="ORF">CCAP1982_LOCUS21284</name>
</gene>
<name>A0A811VGB6_CERCA</name>
<evidence type="ECO:0000313" key="2">
    <source>
        <dbReference type="Proteomes" id="UP000606786"/>
    </source>
</evidence>
<keyword evidence="2" id="KW-1185">Reference proteome</keyword>
<protein>
    <submittedName>
        <fullName evidence="1">(Mediterranean fruit fly) hypothetical protein</fullName>
    </submittedName>
</protein>
<dbReference type="AlphaFoldDB" id="A0A811VGB6"/>
<proteinExistence type="predicted"/>
<dbReference type="EMBL" id="CAJHJT010000056">
    <property type="protein sequence ID" value="CAD7013213.1"/>
    <property type="molecule type" value="Genomic_DNA"/>
</dbReference>
<dbReference type="Proteomes" id="UP000606786">
    <property type="component" value="Unassembled WGS sequence"/>
</dbReference>
<organism evidence="1 2">
    <name type="scientific">Ceratitis capitata</name>
    <name type="common">Mediterranean fruit fly</name>
    <name type="synonym">Tephritis capitata</name>
    <dbReference type="NCBI Taxonomy" id="7213"/>
    <lineage>
        <taxon>Eukaryota</taxon>
        <taxon>Metazoa</taxon>
        <taxon>Ecdysozoa</taxon>
        <taxon>Arthropoda</taxon>
        <taxon>Hexapoda</taxon>
        <taxon>Insecta</taxon>
        <taxon>Pterygota</taxon>
        <taxon>Neoptera</taxon>
        <taxon>Endopterygota</taxon>
        <taxon>Diptera</taxon>
        <taxon>Brachycera</taxon>
        <taxon>Muscomorpha</taxon>
        <taxon>Tephritoidea</taxon>
        <taxon>Tephritidae</taxon>
        <taxon>Ceratitis</taxon>
        <taxon>Ceratitis</taxon>
    </lineage>
</organism>
<evidence type="ECO:0000313" key="1">
    <source>
        <dbReference type="EMBL" id="CAD7013213.1"/>
    </source>
</evidence>
<sequence>MEDRKEIQQPCVIWDSKSTGFLNYPRHMVHVARESLDINPIEQTYEVPGKKLANMTTTVVKL</sequence>